<dbReference type="Pfam" id="PF18320">
    <property type="entry name" value="Csc2"/>
    <property type="match status" value="1"/>
</dbReference>
<keyword evidence="2" id="KW-1185">Reference proteome</keyword>
<sequence>MFLNTLEGYNVFHQDIPRLPMGKYAHIITLRETNSFALFQTDGELNLSRVSLGRAKEHQGHAPRIVLFKRKQSTPERLTGRELLRRYGLVNDCEYNSAHFCKHCPDCIYYGYAIGDKGSERSKVLVDSAFSITSYDTSHQQFTFNAPYENGTMSEGGKMKSALGEQDYVVPQIYFPSVITIKDPTEAEFIYVINNIMRTRRYGAQNTRTGSMHNTITAIIFADGEIFSNLYLSQAVYDTLTPEERKKTPLERSAVLDAMKTAVPTLLKEDAIVSHTFAEEALQAMLQEIHSVTSNEERLKLLLTQANEETNRYAQTYGVSSKESKAAKK</sequence>
<organism evidence="1 2">
    <name type="scientific">Dictyobacter aurantiacus</name>
    <dbReference type="NCBI Taxonomy" id="1936993"/>
    <lineage>
        <taxon>Bacteria</taxon>
        <taxon>Bacillati</taxon>
        <taxon>Chloroflexota</taxon>
        <taxon>Ktedonobacteria</taxon>
        <taxon>Ktedonobacterales</taxon>
        <taxon>Dictyobacteraceae</taxon>
        <taxon>Dictyobacter</taxon>
    </lineage>
</organism>
<evidence type="ECO:0000313" key="1">
    <source>
        <dbReference type="EMBL" id="GCE09287.1"/>
    </source>
</evidence>
<dbReference type="AlphaFoldDB" id="A0A401ZQY1"/>
<dbReference type="NCBIfam" id="TIGR03157">
    <property type="entry name" value="cas_Csc2"/>
    <property type="match status" value="1"/>
</dbReference>
<accession>A0A401ZQY1</accession>
<name>A0A401ZQY1_9CHLR</name>
<dbReference type="OrthoDB" id="9779926at2"/>
<gene>
    <name evidence="1" type="ORF">KDAU_66160</name>
</gene>
<dbReference type="InterPro" id="IPR017574">
    <property type="entry name" value="CRISPR-assoc_prot_Cas7/Csc2"/>
</dbReference>
<evidence type="ECO:0000313" key="2">
    <source>
        <dbReference type="Proteomes" id="UP000287224"/>
    </source>
</evidence>
<dbReference type="EMBL" id="BIFQ01000002">
    <property type="protein sequence ID" value="GCE09287.1"/>
    <property type="molecule type" value="Genomic_DNA"/>
</dbReference>
<dbReference type="Proteomes" id="UP000287224">
    <property type="component" value="Unassembled WGS sequence"/>
</dbReference>
<dbReference type="RefSeq" id="WP_126601693.1">
    <property type="nucleotide sequence ID" value="NZ_BIFQ01000002.1"/>
</dbReference>
<reference evidence="2" key="1">
    <citation type="submission" date="2018-12" db="EMBL/GenBank/DDBJ databases">
        <title>Tengunoibacter tsumagoiensis gen. nov., sp. nov., Dictyobacter kobayashii sp. nov., D. alpinus sp. nov., and D. joshuensis sp. nov. and description of Dictyobacteraceae fam. nov. within the order Ktedonobacterales isolated from Tengu-no-mugimeshi.</title>
        <authorList>
            <person name="Wang C.M."/>
            <person name="Zheng Y."/>
            <person name="Sakai Y."/>
            <person name="Toyoda A."/>
            <person name="Minakuchi Y."/>
            <person name="Abe K."/>
            <person name="Yokota A."/>
            <person name="Yabe S."/>
        </authorList>
    </citation>
    <scope>NUCLEOTIDE SEQUENCE [LARGE SCALE GENOMIC DNA]</scope>
    <source>
        <strain evidence="2">S-27</strain>
    </source>
</reference>
<proteinExistence type="predicted"/>
<comment type="caution">
    <text evidence="1">The sequence shown here is derived from an EMBL/GenBank/DDBJ whole genome shotgun (WGS) entry which is preliminary data.</text>
</comment>
<protein>
    <recommendedName>
        <fullName evidence="3">Type I-D CRISPR-associated protein Cas7/Csc2</fullName>
    </recommendedName>
</protein>
<evidence type="ECO:0008006" key="3">
    <source>
        <dbReference type="Google" id="ProtNLM"/>
    </source>
</evidence>